<proteinExistence type="predicted"/>
<evidence type="ECO:0000313" key="3">
    <source>
        <dbReference type="Proteomes" id="UP000272942"/>
    </source>
</evidence>
<evidence type="ECO:0000313" key="4">
    <source>
        <dbReference type="WBParaSite" id="ECPE_0001848801-mRNA-1"/>
    </source>
</evidence>
<evidence type="ECO:0000256" key="1">
    <source>
        <dbReference type="SAM" id="MobiDB-lite"/>
    </source>
</evidence>
<sequence>MSPAPSLSSVNQPLFRSGLGSIGSASNHLVSSTISTVPASGGGLRALRGGDVVFRASTHTTGGNLTMRRKPLGTSGSGLMLSEARPMGSR</sequence>
<evidence type="ECO:0000313" key="2">
    <source>
        <dbReference type="EMBL" id="VDP96359.1"/>
    </source>
</evidence>
<organism evidence="4">
    <name type="scientific">Echinostoma caproni</name>
    <dbReference type="NCBI Taxonomy" id="27848"/>
    <lineage>
        <taxon>Eukaryota</taxon>
        <taxon>Metazoa</taxon>
        <taxon>Spiralia</taxon>
        <taxon>Lophotrochozoa</taxon>
        <taxon>Platyhelminthes</taxon>
        <taxon>Trematoda</taxon>
        <taxon>Digenea</taxon>
        <taxon>Plagiorchiida</taxon>
        <taxon>Echinostomata</taxon>
        <taxon>Echinostomatoidea</taxon>
        <taxon>Echinostomatidae</taxon>
        <taxon>Echinostoma</taxon>
    </lineage>
</organism>
<keyword evidence="3" id="KW-1185">Reference proteome</keyword>
<feature type="region of interest" description="Disordered" evidence="1">
    <location>
        <begin position="60"/>
        <end position="90"/>
    </location>
</feature>
<dbReference type="WBParaSite" id="ECPE_0001848801-mRNA-1">
    <property type="protein sequence ID" value="ECPE_0001848801-mRNA-1"/>
    <property type="gene ID" value="ECPE_0001848801"/>
</dbReference>
<reference evidence="4" key="1">
    <citation type="submission" date="2016-06" db="UniProtKB">
        <authorList>
            <consortium name="WormBaseParasite"/>
        </authorList>
    </citation>
    <scope>IDENTIFICATION</scope>
</reference>
<name>A0A183BGV3_9TREM</name>
<protein>
    <submittedName>
        <fullName evidence="4">PDZ domain-containing protein</fullName>
    </submittedName>
</protein>
<accession>A0A183BGV3</accession>
<dbReference type="EMBL" id="UZAN01078696">
    <property type="protein sequence ID" value="VDP96359.1"/>
    <property type="molecule type" value="Genomic_DNA"/>
</dbReference>
<gene>
    <name evidence="2" type="ORF">ECPE_LOCUS18438</name>
</gene>
<dbReference type="Proteomes" id="UP000272942">
    <property type="component" value="Unassembled WGS sequence"/>
</dbReference>
<dbReference type="AlphaFoldDB" id="A0A183BGV3"/>
<reference evidence="2 3" key="2">
    <citation type="submission" date="2018-11" db="EMBL/GenBank/DDBJ databases">
        <authorList>
            <consortium name="Pathogen Informatics"/>
        </authorList>
    </citation>
    <scope>NUCLEOTIDE SEQUENCE [LARGE SCALE GENOMIC DNA]</scope>
    <source>
        <strain evidence="2 3">Egypt</strain>
    </source>
</reference>